<organism evidence="2 3">
    <name type="scientific">Streptosporangium longisporum</name>
    <dbReference type="NCBI Taxonomy" id="46187"/>
    <lineage>
        <taxon>Bacteria</taxon>
        <taxon>Bacillati</taxon>
        <taxon>Actinomycetota</taxon>
        <taxon>Actinomycetes</taxon>
        <taxon>Streptosporangiales</taxon>
        <taxon>Streptosporangiaceae</taxon>
        <taxon>Streptosporangium</taxon>
    </lineage>
</organism>
<name>A0ABP6LB90_9ACTN</name>
<gene>
    <name evidence="2" type="ORF">GCM10017559_72940</name>
</gene>
<accession>A0ABP6LB90</accession>
<protein>
    <recommendedName>
        <fullName evidence="4">Septum formation initiator</fullName>
    </recommendedName>
</protein>
<proteinExistence type="predicted"/>
<keyword evidence="3" id="KW-1185">Reference proteome</keyword>
<comment type="caution">
    <text evidence="2">The sequence shown here is derived from an EMBL/GenBank/DDBJ whole genome shotgun (WGS) entry which is preliminary data.</text>
</comment>
<evidence type="ECO:0000313" key="3">
    <source>
        <dbReference type="Proteomes" id="UP001499930"/>
    </source>
</evidence>
<evidence type="ECO:0000313" key="2">
    <source>
        <dbReference type="EMBL" id="GAA3034770.1"/>
    </source>
</evidence>
<dbReference type="Proteomes" id="UP001499930">
    <property type="component" value="Unassembled WGS sequence"/>
</dbReference>
<evidence type="ECO:0000256" key="1">
    <source>
        <dbReference type="SAM" id="MobiDB-lite"/>
    </source>
</evidence>
<dbReference type="EMBL" id="BAAAWD010000022">
    <property type="protein sequence ID" value="GAA3034770.1"/>
    <property type="molecule type" value="Genomic_DNA"/>
</dbReference>
<sequence length="194" mass="19675">MRRRLLLAVTGWLVTGLLAVGAGVAVIDRLGEPLTDTGLRPLSAAEVDEALALASSRPDALPAPAGTSGTPSGTVPATPPARTATPGPRGVPTPAVPEPTVTVTVTPGPAASTAPPAPVGKSGVIDTVGGRIIARCQDGLVTLRSWSPAQGFQADDVERGPASRAHAEFESEERELKVEVYCSADGSPAHRVRG</sequence>
<evidence type="ECO:0008006" key="4">
    <source>
        <dbReference type="Google" id="ProtNLM"/>
    </source>
</evidence>
<reference evidence="3" key="1">
    <citation type="journal article" date="2019" name="Int. J. Syst. Evol. Microbiol.">
        <title>The Global Catalogue of Microorganisms (GCM) 10K type strain sequencing project: providing services to taxonomists for standard genome sequencing and annotation.</title>
        <authorList>
            <consortium name="The Broad Institute Genomics Platform"/>
            <consortium name="The Broad Institute Genome Sequencing Center for Infectious Disease"/>
            <person name="Wu L."/>
            <person name="Ma J."/>
        </authorList>
    </citation>
    <scope>NUCLEOTIDE SEQUENCE [LARGE SCALE GENOMIC DNA]</scope>
    <source>
        <strain evidence="3">JCM 3106</strain>
    </source>
</reference>
<feature type="region of interest" description="Disordered" evidence="1">
    <location>
        <begin position="56"/>
        <end position="95"/>
    </location>
</feature>
<dbReference type="RefSeq" id="WP_344905004.1">
    <property type="nucleotide sequence ID" value="NZ_BAAAWD010000022.1"/>
</dbReference>